<reference evidence="3 4" key="1">
    <citation type="journal article" date="2017" name="Genome Announc.">
        <title>Draft Genome Sequence of Romboutsia maritimum sp. nov. Strain CCRI-22766(T), Isolated from Coastal Estuarine Mud.</title>
        <authorList>
            <person name="Maheux A.F."/>
            <person name="Boudreau D.K."/>
            <person name="Berube E."/>
            <person name="Boissinot M."/>
            <person name="Raymond F."/>
            <person name="Brodeur S."/>
            <person name="Corbeil J."/>
            <person name="Brightwell G."/>
            <person name="Broda D."/>
            <person name="Omar R.F."/>
            <person name="Bergeron M.G."/>
        </authorList>
    </citation>
    <scope>NUCLEOTIDE SEQUENCE [LARGE SCALE GENOMIC DNA]</scope>
    <source>
        <strain evidence="3 4">CCRI-22766</strain>
    </source>
</reference>
<evidence type="ECO:0000313" key="4">
    <source>
        <dbReference type="Proteomes" id="UP000243494"/>
    </source>
</evidence>
<proteinExistence type="inferred from homology"/>
<dbReference type="RefSeq" id="WP_115975862.1">
    <property type="nucleotide sequence ID" value="NZ_NOJZ02000001.1"/>
</dbReference>
<dbReference type="InterPro" id="IPR050922">
    <property type="entry name" value="LytR/CpsA/Psr_CW_biosynth"/>
</dbReference>
<gene>
    <name evidence="3" type="ORF">CHF27_002035</name>
</gene>
<comment type="caution">
    <text evidence="3">The sequence shown here is derived from an EMBL/GenBank/DDBJ whole genome shotgun (WGS) entry which is preliminary data.</text>
</comment>
<protein>
    <submittedName>
        <fullName evidence="3">LytR family transcriptional regulator</fullName>
    </submittedName>
</protein>
<sequence length="334" mass="37318">MSSLKKLVIILVILVVAFPVGAFGYVYFKLNSMHDPNANSLLGETNFKAENGITNILLIGTDGRPGEKDSRSDAMMILTVDNKNKSLKLTSLARDSYVDIPGHGNQKLTHAYVYGQANLLIETIENNFALDIQNYAAVDFYSFMDIVDALGGVTVKVEQDEIHELNKFIPETYAWDENSNKGSIQYIKKSGTQTLNGYQALSYSRIRKNDSAFERDSRQRKVIQALIDGVKALPVTKYPKLVDTILPYVKTNMKPTEILGLGGTVLSLDDLSIKQEEFPIDDDIHSTGGIYGDAGWVLRFDPDTLDILHDFIFSNIRFKDNPLLKTNPTQNNLK</sequence>
<dbReference type="EMBL" id="NOJZ02000001">
    <property type="protein sequence ID" value="RDY25003.1"/>
    <property type="molecule type" value="Genomic_DNA"/>
</dbReference>
<dbReference type="PANTHER" id="PTHR33392:SF6">
    <property type="entry name" value="POLYISOPRENYL-TEICHOIC ACID--PEPTIDOGLYCAN TEICHOIC ACID TRANSFERASE TAGU"/>
    <property type="match status" value="1"/>
</dbReference>
<dbReference type="Gene3D" id="3.40.630.190">
    <property type="entry name" value="LCP protein"/>
    <property type="match status" value="1"/>
</dbReference>
<keyword evidence="4" id="KW-1185">Reference proteome</keyword>
<dbReference type="Pfam" id="PF03816">
    <property type="entry name" value="LytR_cpsA_psr"/>
    <property type="match status" value="1"/>
</dbReference>
<dbReference type="Proteomes" id="UP000243494">
    <property type="component" value="Unassembled WGS sequence"/>
</dbReference>
<organism evidence="3 4">
    <name type="scientific">Romboutsia maritimum</name>
    <dbReference type="NCBI Taxonomy" id="2020948"/>
    <lineage>
        <taxon>Bacteria</taxon>
        <taxon>Bacillati</taxon>
        <taxon>Bacillota</taxon>
        <taxon>Clostridia</taxon>
        <taxon>Peptostreptococcales</taxon>
        <taxon>Peptostreptococcaceae</taxon>
        <taxon>Romboutsia</taxon>
    </lineage>
</organism>
<dbReference type="OrthoDB" id="9782542at2"/>
<dbReference type="PANTHER" id="PTHR33392">
    <property type="entry name" value="POLYISOPRENYL-TEICHOIC ACID--PEPTIDOGLYCAN TEICHOIC ACID TRANSFERASE TAGU"/>
    <property type="match status" value="1"/>
</dbReference>
<dbReference type="InterPro" id="IPR004474">
    <property type="entry name" value="LytR_CpsA_psr"/>
</dbReference>
<feature type="domain" description="Cell envelope-related transcriptional attenuator" evidence="2">
    <location>
        <begin position="71"/>
        <end position="231"/>
    </location>
</feature>
<dbReference type="AlphaFoldDB" id="A0A371IWZ5"/>
<evidence type="ECO:0000256" key="1">
    <source>
        <dbReference type="ARBA" id="ARBA00006068"/>
    </source>
</evidence>
<evidence type="ECO:0000259" key="2">
    <source>
        <dbReference type="Pfam" id="PF03816"/>
    </source>
</evidence>
<evidence type="ECO:0000313" key="3">
    <source>
        <dbReference type="EMBL" id="RDY25003.1"/>
    </source>
</evidence>
<comment type="similarity">
    <text evidence="1">Belongs to the LytR/CpsA/Psr (LCP) family.</text>
</comment>
<dbReference type="NCBIfam" id="TIGR00350">
    <property type="entry name" value="lytR_cpsA_psr"/>
    <property type="match status" value="1"/>
</dbReference>
<accession>A0A371IWZ5</accession>
<name>A0A371IWZ5_9FIRM</name>